<evidence type="ECO:0000313" key="1">
    <source>
        <dbReference type="EMBL" id="RNA37503.1"/>
    </source>
</evidence>
<comment type="caution">
    <text evidence="1">The sequence shown here is derived from an EMBL/GenBank/DDBJ whole genome shotgun (WGS) entry which is preliminary data.</text>
</comment>
<evidence type="ECO:0000313" key="2">
    <source>
        <dbReference type="Proteomes" id="UP000276133"/>
    </source>
</evidence>
<accession>A0A3M7SNX1</accession>
<organism evidence="1 2">
    <name type="scientific">Brachionus plicatilis</name>
    <name type="common">Marine rotifer</name>
    <name type="synonym">Brachionus muelleri</name>
    <dbReference type="NCBI Taxonomy" id="10195"/>
    <lineage>
        <taxon>Eukaryota</taxon>
        <taxon>Metazoa</taxon>
        <taxon>Spiralia</taxon>
        <taxon>Gnathifera</taxon>
        <taxon>Rotifera</taxon>
        <taxon>Eurotatoria</taxon>
        <taxon>Monogononta</taxon>
        <taxon>Pseudotrocha</taxon>
        <taxon>Ploima</taxon>
        <taxon>Brachionidae</taxon>
        <taxon>Brachionus</taxon>
    </lineage>
</organism>
<sequence length="88" mass="10340">MLSDNFYFGFESKGIACSNLLCNCYFTISSFFPEMSLSLVLISKYKIKKRNLNTWKREIEKKNSTRILFLSKIHNQNSIYDSLNNLII</sequence>
<dbReference type="EMBL" id="REGN01001038">
    <property type="protein sequence ID" value="RNA37503.1"/>
    <property type="molecule type" value="Genomic_DNA"/>
</dbReference>
<dbReference type="Proteomes" id="UP000276133">
    <property type="component" value="Unassembled WGS sequence"/>
</dbReference>
<name>A0A3M7SNX1_BRAPC</name>
<reference evidence="1 2" key="1">
    <citation type="journal article" date="2018" name="Sci. Rep.">
        <title>Genomic signatures of local adaptation to the degree of environmental predictability in rotifers.</title>
        <authorList>
            <person name="Franch-Gras L."/>
            <person name="Hahn C."/>
            <person name="Garcia-Roger E.M."/>
            <person name="Carmona M.J."/>
            <person name="Serra M."/>
            <person name="Gomez A."/>
        </authorList>
    </citation>
    <scope>NUCLEOTIDE SEQUENCE [LARGE SCALE GENOMIC DNA]</scope>
    <source>
        <strain evidence="1">HYR1</strain>
    </source>
</reference>
<protein>
    <submittedName>
        <fullName evidence="1">Uncharacterized protein</fullName>
    </submittedName>
</protein>
<gene>
    <name evidence="1" type="ORF">BpHYR1_005141</name>
</gene>
<keyword evidence="2" id="KW-1185">Reference proteome</keyword>
<proteinExistence type="predicted"/>
<dbReference type="AlphaFoldDB" id="A0A3M7SNX1"/>